<feature type="non-terminal residue" evidence="2">
    <location>
        <position position="1"/>
    </location>
</feature>
<proteinExistence type="predicted"/>
<dbReference type="Proteomes" id="UP001529510">
    <property type="component" value="Unassembled WGS sequence"/>
</dbReference>
<feature type="region of interest" description="Disordered" evidence="1">
    <location>
        <begin position="111"/>
        <end position="148"/>
    </location>
</feature>
<accession>A0ABD0PI07</accession>
<comment type="caution">
    <text evidence="2">The sequence shown here is derived from an EMBL/GenBank/DDBJ whole genome shotgun (WGS) entry which is preliminary data.</text>
</comment>
<feature type="region of interest" description="Disordered" evidence="1">
    <location>
        <begin position="1"/>
        <end position="44"/>
    </location>
</feature>
<evidence type="ECO:0000313" key="2">
    <source>
        <dbReference type="EMBL" id="KAL0173702.1"/>
    </source>
</evidence>
<protein>
    <submittedName>
        <fullName evidence="2">Uncharacterized protein</fullName>
    </submittedName>
</protein>
<organism evidence="2 3">
    <name type="scientific">Cirrhinus mrigala</name>
    <name type="common">Mrigala</name>
    <dbReference type="NCBI Taxonomy" id="683832"/>
    <lineage>
        <taxon>Eukaryota</taxon>
        <taxon>Metazoa</taxon>
        <taxon>Chordata</taxon>
        <taxon>Craniata</taxon>
        <taxon>Vertebrata</taxon>
        <taxon>Euteleostomi</taxon>
        <taxon>Actinopterygii</taxon>
        <taxon>Neopterygii</taxon>
        <taxon>Teleostei</taxon>
        <taxon>Ostariophysi</taxon>
        <taxon>Cypriniformes</taxon>
        <taxon>Cyprinidae</taxon>
        <taxon>Labeoninae</taxon>
        <taxon>Labeonini</taxon>
        <taxon>Cirrhinus</taxon>
    </lineage>
</organism>
<reference evidence="2 3" key="1">
    <citation type="submission" date="2024-05" db="EMBL/GenBank/DDBJ databases">
        <title>Genome sequencing and assembly of Indian major carp, Cirrhinus mrigala (Hamilton, 1822).</title>
        <authorList>
            <person name="Mohindra V."/>
            <person name="Chowdhury L.M."/>
            <person name="Lal K."/>
            <person name="Jena J.K."/>
        </authorList>
    </citation>
    <scope>NUCLEOTIDE SEQUENCE [LARGE SCALE GENOMIC DNA]</scope>
    <source>
        <strain evidence="2">CM1030</strain>
        <tissue evidence="2">Blood</tissue>
    </source>
</reference>
<evidence type="ECO:0000313" key="3">
    <source>
        <dbReference type="Proteomes" id="UP001529510"/>
    </source>
</evidence>
<feature type="compositionally biased region" description="Pro residues" evidence="1">
    <location>
        <begin position="123"/>
        <end position="148"/>
    </location>
</feature>
<gene>
    <name evidence="2" type="ORF">M9458_029670</name>
</gene>
<sequence length="148" mass="15688">ATVREIAMEPEPEPSESDQVREPATEPTTVDVPVGREGAEDSTTHCTAAEGEQCLDLGHSNMELDLNNFTKDIEMELSSSPAASAMPPLFPGSPIAHPQSTICAVGSPRVCQSPSASWLEDPSSPPPASESWTPPRPFDPAAPPLHHL</sequence>
<evidence type="ECO:0000256" key="1">
    <source>
        <dbReference type="SAM" id="MobiDB-lite"/>
    </source>
</evidence>
<dbReference type="EMBL" id="JAMKFB020000015">
    <property type="protein sequence ID" value="KAL0173702.1"/>
    <property type="molecule type" value="Genomic_DNA"/>
</dbReference>
<name>A0ABD0PI07_CIRMR</name>
<feature type="non-terminal residue" evidence="2">
    <location>
        <position position="148"/>
    </location>
</feature>
<feature type="region of interest" description="Disordered" evidence="1">
    <location>
        <begin position="79"/>
        <end position="99"/>
    </location>
</feature>
<dbReference type="AlphaFoldDB" id="A0ABD0PI07"/>
<keyword evidence="3" id="KW-1185">Reference proteome</keyword>